<reference evidence="2 3" key="1">
    <citation type="journal article" date="2014" name="Am. J. Bot.">
        <title>Genome assembly and annotation for red clover (Trifolium pratense; Fabaceae).</title>
        <authorList>
            <person name="Istvanek J."/>
            <person name="Jaros M."/>
            <person name="Krenek A."/>
            <person name="Repkova J."/>
        </authorList>
    </citation>
    <scope>NUCLEOTIDE SEQUENCE [LARGE SCALE GENOMIC DNA]</scope>
    <source>
        <strain evidence="3">cv. Tatra</strain>
        <tissue evidence="2">Young leaves</tissue>
    </source>
</reference>
<dbReference type="AlphaFoldDB" id="A0A2K3M2G4"/>
<proteinExistence type="predicted"/>
<accession>A0A2K3M2G4</accession>
<evidence type="ECO:0000313" key="3">
    <source>
        <dbReference type="Proteomes" id="UP000236291"/>
    </source>
</evidence>
<dbReference type="Proteomes" id="UP000236291">
    <property type="component" value="Unassembled WGS sequence"/>
</dbReference>
<reference evidence="2 3" key="2">
    <citation type="journal article" date="2017" name="Front. Plant Sci.">
        <title>Gene Classification and Mining of Molecular Markers Useful in Red Clover (Trifolium pratense) Breeding.</title>
        <authorList>
            <person name="Istvanek J."/>
            <person name="Dluhosova J."/>
            <person name="Dluhos P."/>
            <person name="Patkova L."/>
            <person name="Nedelnik J."/>
            <person name="Repkova J."/>
        </authorList>
    </citation>
    <scope>NUCLEOTIDE SEQUENCE [LARGE SCALE GENOMIC DNA]</scope>
    <source>
        <strain evidence="3">cv. Tatra</strain>
        <tissue evidence="2">Young leaves</tissue>
    </source>
</reference>
<evidence type="ECO:0000256" key="1">
    <source>
        <dbReference type="SAM" id="MobiDB-lite"/>
    </source>
</evidence>
<feature type="region of interest" description="Disordered" evidence="1">
    <location>
        <begin position="96"/>
        <end position="117"/>
    </location>
</feature>
<comment type="caution">
    <text evidence="2">The sequence shown here is derived from an EMBL/GenBank/DDBJ whole genome shotgun (WGS) entry which is preliminary data.</text>
</comment>
<organism evidence="2 3">
    <name type="scientific">Trifolium pratense</name>
    <name type="common">Red clover</name>
    <dbReference type="NCBI Taxonomy" id="57577"/>
    <lineage>
        <taxon>Eukaryota</taxon>
        <taxon>Viridiplantae</taxon>
        <taxon>Streptophyta</taxon>
        <taxon>Embryophyta</taxon>
        <taxon>Tracheophyta</taxon>
        <taxon>Spermatophyta</taxon>
        <taxon>Magnoliopsida</taxon>
        <taxon>eudicotyledons</taxon>
        <taxon>Gunneridae</taxon>
        <taxon>Pentapetalae</taxon>
        <taxon>rosids</taxon>
        <taxon>fabids</taxon>
        <taxon>Fabales</taxon>
        <taxon>Fabaceae</taxon>
        <taxon>Papilionoideae</taxon>
        <taxon>50 kb inversion clade</taxon>
        <taxon>NPAAA clade</taxon>
        <taxon>Hologalegina</taxon>
        <taxon>IRL clade</taxon>
        <taxon>Trifolieae</taxon>
        <taxon>Trifolium</taxon>
    </lineage>
</organism>
<sequence length="117" mass="13053">MNEVKISSIPSSLQESSLETGLGAMAQFGSYNLRHCAAHRERTPSESLQLRHAQAHCAMAQSTVRTGFFQSSIAPTRSSSAPWRRTHRYLLNPSNCAMRSPLAPWRRKQNNSNLSNP</sequence>
<dbReference type="EMBL" id="ASHM01047695">
    <property type="protein sequence ID" value="PNX84986.1"/>
    <property type="molecule type" value="Genomic_DNA"/>
</dbReference>
<gene>
    <name evidence="2" type="ORF">L195_g041051</name>
</gene>
<evidence type="ECO:0000313" key="2">
    <source>
        <dbReference type="EMBL" id="PNX84986.1"/>
    </source>
</evidence>
<name>A0A2K3M2G4_TRIPR</name>
<protein>
    <submittedName>
        <fullName evidence="2">Uncharacterized protein</fullName>
    </submittedName>
</protein>